<evidence type="ECO:0000313" key="2">
    <source>
        <dbReference type="Proteomes" id="UP001162131"/>
    </source>
</evidence>
<evidence type="ECO:0008006" key="3">
    <source>
        <dbReference type="Google" id="ProtNLM"/>
    </source>
</evidence>
<reference evidence="1" key="1">
    <citation type="submission" date="2021-09" db="EMBL/GenBank/DDBJ databases">
        <authorList>
            <consortium name="AG Swart"/>
            <person name="Singh M."/>
            <person name="Singh A."/>
            <person name="Seah K."/>
            <person name="Emmerich C."/>
        </authorList>
    </citation>
    <scope>NUCLEOTIDE SEQUENCE</scope>
    <source>
        <strain evidence="1">ATCC30299</strain>
    </source>
</reference>
<gene>
    <name evidence="1" type="ORF">BSTOLATCC_MIC53205</name>
</gene>
<organism evidence="1 2">
    <name type="scientific">Blepharisma stoltei</name>
    <dbReference type="NCBI Taxonomy" id="1481888"/>
    <lineage>
        <taxon>Eukaryota</taxon>
        <taxon>Sar</taxon>
        <taxon>Alveolata</taxon>
        <taxon>Ciliophora</taxon>
        <taxon>Postciliodesmatophora</taxon>
        <taxon>Heterotrichea</taxon>
        <taxon>Heterotrichida</taxon>
        <taxon>Blepharismidae</taxon>
        <taxon>Blepharisma</taxon>
    </lineage>
</organism>
<protein>
    <recommendedName>
        <fullName evidence="3">HNH homing endonuclease</fullName>
    </recommendedName>
</protein>
<keyword evidence="2" id="KW-1185">Reference proteome</keyword>
<sequence length="360" mass="41771">MSEESSDIIEIFKKFMGIQRIAQTRFQAFIQTFDEEMYNFFQNHLLPLTEKKSSKTIKFQPLDHKKPEFSLPIKRQKESPPCIPIAKKAKNSDQQLCAHMDQIKSKVRDLYSKNVNPLLIAKLFNLSPDRVHGIGNWKQAPEEIQIKMSEMKAECEKLQSQGLSIKDISKKMKCPKKRVMNLLGELSPYDLLKSAESKQIIVNKISEGASKQNLANELGMPFYRLQHWINDASEGKELSDEDAIQSEGEIPRDTIRNSLYYYYKTNSKDMAANTCNIDPDYIDKWAKKLENSIDEGKIILPPSSELYERNNNLVAEYLKNSNGFLPIQDLSFQRREDKEIDDDEENSDYKMQEQEVALYF</sequence>
<dbReference type="AlphaFoldDB" id="A0AAU9JXP3"/>
<name>A0AAU9JXP3_9CILI</name>
<accession>A0AAU9JXP3</accession>
<dbReference type="Proteomes" id="UP001162131">
    <property type="component" value="Unassembled WGS sequence"/>
</dbReference>
<evidence type="ECO:0000313" key="1">
    <source>
        <dbReference type="EMBL" id="CAG9331126.1"/>
    </source>
</evidence>
<proteinExistence type="predicted"/>
<comment type="caution">
    <text evidence="1">The sequence shown here is derived from an EMBL/GenBank/DDBJ whole genome shotgun (WGS) entry which is preliminary data.</text>
</comment>
<dbReference type="EMBL" id="CAJZBQ010000053">
    <property type="protein sequence ID" value="CAG9331126.1"/>
    <property type="molecule type" value="Genomic_DNA"/>
</dbReference>